<evidence type="ECO:0000313" key="1">
    <source>
        <dbReference type="EMBL" id="QNR85507.1"/>
    </source>
</evidence>
<keyword evidence="2" id="KW-1185">Reference proteome</keyword>
<reference evidence="1 2" key="1">
    <citation type="submission" date="2020-09" db="EMBL/GenBank/DDBJ databases">
        <title>Pedobacter sp. SW-16 isolated from soil near Yeocheon.</title>
        <authorList>
            <person name="Im H.S."/>
            <person name="Joung Y."/>
            <person name="Lee S.-S."/>
        </authorList>
    </citation>
    <scope>NUCLEOTIDE SEQUENCE [LARGE SCALE GENOMIC DNA]</scope>
    <source>
        <strain evidence="1 2">SW-16</strain>
    </source>
</reference>
<name>A0ABX6TJ10_9SPHI</name>
<accession>A0ABX6TJ10</accession>
<gene>
    <name evidence="1" type="ORF">H9N25_03250</name>
</gene>
<dbReference type="EMBL" id="CP061171">
    <property type="protein sequence ID" value="QNR85507.1"/>
    <property type="molecule type" value="Genomic_DNA"/>
</dbReference>
<dbReference type="RefSeq" id="WP_190327924.1">
    <property type="nucleotide sequence ID" value="NZ_CP061171.1"/>
</dbReference>
<proteinExistence type="predicted"/>
<sequence length="168" mass="19456">MKIRLTIIALILPLTLLAQKQIKLNHKIAIVLPKGLNAFDDKENKELINKILNGSVLPEPYKLLVVDFAYKKDNVIVRFFAGKSEWPDDYIKEKMPKYDKLEIKHIDNKDCLILNYSIKPKAFYKIEVSNKANKKLVTIEMEYPNGVNEDKKNAENLINELIKGIKFN</sequence>
<dbReference type="Proteomes" id="UP000516439">
    <property type="component" value="Chromosome"/>
</dbReference>
<evidence type="ECO:0008006" key="3">
    <source>
        <dbReference type="Google" id="ProtNLM"/>
    </source>
</evidence>
<protein>
    <recommendedName>
        <fullName evidence="3">DUF4252 domain-containing protein</fullName>
    </recommendedName>
</protein>
<organism evidence="1 2">
    <name type="scientific">Pedobacter riviphilus</name>
    <dbReference type="NCBI Taxonomy" id="2766984"/>
    <lineage>
        <taxon>Bacteria</taxon>
        <taxon>Pseudomonadati</taxon>
        <taxon>Bacteroidota</taxon>
        <taxon>Sphingobacteriia</taxon>
        <taxon>Sphingobacteriales</taxon>
        <taxon>Sphingobacteriaceae</taxon>
        <taxon>Pedobacter</taxon>
    </lineage>
</organism>
<evidence type="ECO:0000313" key="2">
    <source>
        <dbReference type="Proteomes" id="UP000516439"/>
    </source>
</evidence>